<proteinExistence type="predicted"/>
<dbReference type="GO" id="GO:0016020">
    <property type="term" value="C:membrane"/>
    <property type="evidence" value="ECO:0007669"/>
    <property type="project" value="UniProtKB-SubCell"/>
</dbReference>
<evidence type="ECO:0000256" key="1">
    <source>
        <dbReference type="ARBA" id="ARBA00004370"/>
    </source>
</evidence>
<gene>
    <name evidence="4" type="ORF">HHL11_13395</name>
</gene>
<name>A0A848H2F2_9BURK</name>
<dbReference type="PANTHER" id="PTHR35603">
    <property type="match status" value="1"/>
</dbReference>
<dbReference type="EMBL" id="JABBFX010000001">
    <property type="protein sequence ID" value="NML44754.1"/>
    <property type="molecule type" value="Genomic_DNA"/>
</dbReference>
<protein>
    <recommendedName>
        <fullName evidence="6">Glycine zipper 2TM domain-containing protein</fullName>
    </recommendedName>
</protein>
<dbReference type="PANTHER" id="PTHR35603:SF2">
    <property type="entry name" value="OUTER MEMBRANE LIPOPROTEIN"/>
    <property type="match status" value="1"/>
</dbReference>
<reference evidence="4 5" key="1">
    <citation type="submission" date="2020-04" db="EMBL/GenBank/DDBJ databases">
        <title>Ramlibacter sp. G-1-2-2 isolated from soil.</title>
        <authorList>
            <person name="Dahal R.H."/>
        </authorList>
    </citation>
    <scope>NUCLEOTIDE SEQUENCE [LARGE SCALE GENOMIC DNA]</scope>
    <source>
        <strain evidence="4 5">G-1-2-2</strain>
    </source>
</reference>
<evidence type="ECO:0000256" key="3">
    <source>
        <dbReference type="SAM" id="SignalP"/>
    </source>
</evidence>
<evidence type="ECO:0000256" key="2">
    <source>
        <dbReference type="ARBA" id="ARBA00023136"/>
    </source>
</evidence>
<evidence type="ECO:0008006" key="6">
    <source>
        <dbReference type="Google" id="ProtNLM"/>
    </source>
</evidence>
<dbReference type="RefSeq" id="WP_169418861.1">
    <property type="nucleotide sequence ID" value="NZ_JABBFX010000001.1"/>
</dbReference>
<keyword evidence="3" id="KW-0732">Signal</keyword>
<keyword evidence="2" id="KW-0472">Membrane</keyword>
<evidence type="ECO:0000313" key="5">
    <source>
        <dbReference type="Proteomes" id="UP000541185"/>
    </source>
</evidence>
<feature type="signal peptide" evidence="3">
    <location>
        <begin position="1"/>
        <end position="19"/>
    </location>
</feature>
<dbReference type="AlphaFoldDB" id="A0A848H2F2"/>
<dbReference type="Proteomes" id="UP000541185">
    <property type="component" value="Unassembled WGS sequence"/>
</dbReference>
<dbReference type="InterPro" id="IPR051407">
    <property type="entry name" value="Bact_OM_lipoprot/Surf_antigen"/>
</dbReference>
<accession>A0A848H2F2</accession>
<keyword evidence="5" id="KW-1185">Reference proteome</keyword>
<sequence length="251" mass="26431">MKQSILLAALGAVAFGASAQEVGHVISRTPITQQVAVPRQVCNNQIVQRPTTGGGSVLGGLTGAAVGSGIGHGGGQAAAIVVGTVLGAVVGNSVEAQGNTQVVPSCVTENAYENRTVGWNVVYEYRGQQYSAQLPYDPGPTVRLNVGSQQAAQATGEPGPVVTAPPVQQAQAEPQAYQAQPQVYQGQPQVVYQGQPQVVQQAPVYVQQQPQVVYAAPAYPYAYPYPYYRPAPVWPVGLSFNFGYGYWGHRH</sequence>
<organism evidence="4 5">
    <name type="scientific">Ramlibacter agri</name>
    <dbReference type="NCBI Taxonomy" id="2728837"/>
    <lineage>
        <taxon>Bacteria</taxon>
        <taxon>Pseudomonadati</taxon>
        <taxon>Pseudomonadota</taxon>
        <taxon>Betaproteobacteria</taxon>
        <taxon>Burkholderiales</taxon>
        <taxon>Comamonadaceae</taxon>
        <taxon>Ramlibacter</taxon>
    </lineage>
</organism>
<feature type="chain" id="PRO_5032766851" description="Glycine zipper 2TM domain-containing protein" evidence="3">
    <location>
        <begin position="20"/>
        <end position="251"/>
    </location>
</feature>
<evidence type="ECO:0000313" key="4">
    <source>
        <dbReference type="EMBL" id="NML44754.1"/>
    </source>
</evidence>
<comment type="subcellular location">
    <subcellularLocation>
        <location evidence="1">Membrane</location>
    </subcellularLocation>
</comment>
<comment type="caution">
    <text evidence="4">The sequence shown here is derived from an EMBL/GenBank/DDBJ whole genome shotgun (WGS) entry which is preliminary data.</text>
</comment>